<accession>A0A1G7Z3A5</accession>
<dbReference type="EC" id="2.1.1.223" evidence="6"/>
<keyword evidence="4 6" id="KW-0949">S-adenosyl-L-methionine</keyword>
<dbReference type="Proteomes" id="UP000198779">
    <property type="component" value="Unassembled WGS sequence"/>
</dbReference>
<keyword evidence="1 6" id="KW-0963">Cytoplasm</keyword>
<comment type="similarity">
    <text evidence="6">Belongs to the methyltransferase superfamily. tRNA (adenine-N(6)-)-methyltransferase family.</text>
</comment>
<dbReference type="PROSITE" id="PS00092">
    <property type="entry name" value="N6_MTASE"/>
    <property type="match status" value="1"/>
</dbReference>
<dbReference type="Gene3D" id="3.40.50.150">
    <property type="entry name" value="Vaccinia Virus protein VP39"/>
    <property type="match status" value="1"/>
</dbReference>
<evidence type="ECO:0000256" key="6">
    <source>
        <dbReference type="HAMAP-Rule" id="MF_01872"/>
    </source>
</evidence>
<evidence type="ECO:0000256" key="1">
    <source>
        <dbReference type="ARBA" id="ARBA00022490"/>
    </source>
</evidence>
<evidence type="ECO:0000313" key="8">
    <source>
        <dbReference type="EMBL" id="SDH03065.1"/>
    </source>
</evidence>
<dbReference type="InterPro" id="IPR029063">
    <property type="entry name" value="SAM-dependent_MTases_sf"/>
</dbReference>
<dbReference type="Pfam" id="PF05175">
    <property type="entry name" value="MTS"/>
    <property type="match status" value="1"/>
</dbReference>
<dbReference type="InterPro" id="IPR022882">
    <property type="entry name" value="tRNA_adenine-N6_MeTrfase"/>
</dbReference>
<evidence type="ECO:0000259" key="7">
    <source>
        <dbReference type="Pfam" id="PF05175"/>
    </source>
</evidence>
<dbReference type="PANTHER" id="PTHR47739">
    <property type="entry name" value="TRNA1(VAL) (ADENINE(37)-N6)-METHYLTRANSFERASE"/>
    <property type="match status" value="1"/>
</dbReference>
<name>A0A1G7Z3A5_9BACT</name>
<evidence type="ECO:0000256" key="5">
    <source>
        <dbReference type="ARBA" id="ARBA00022694"/>
    </source>
</evidence>
<evidence type="ECO:0000256" key="4">
    <source>
        <dbReference type="ARBA" id="ARBA00022691"/>
    </source>
</evidence>
<dbReference type="EMBL" id="FNCQ01000015">
    <property type="protein sequence ID" value="SDH03065.1"/>
    <property type="molecule type" value="Genomic_DNA"/>
</dbReference>
<comment type="function">
    <text evidence="6">Specifically methylates the adenine in position 37 of tRNA(1)(Val) (anticodon cmo5UAC).</text>
</comment>
<dbReference type="HAMAP" id="MF_01872">
    <property type="entry name" value="tRNA_methyltr_YfiC"/>
    <property type="match status" value="1"/>
</dbReference>
<dbReference type="GO" id="GO:0005737">
    <property type="term" value="C:cytoplasm"/>
    <property type="evidence" value="ECO:0007669"/>
    <property type="project" value="UniProtKB-SubCell"/>
</dbReference>
<dbReference type="CDD" id="cd02440">
    <property type="entry name" value="AdoMet_MTases"/>
    <property type="match status" value="1"/>
</dbReference>
<dbReference type="GO" id="GO:0003676">
    <property type="term" value="F:nucleic acid binding"/>
    <property type="evidence" value="ECO:0007669"/>
    <property type="project" value="InterPro"/>
</dbReference>
<keyword evidence="9" id="KW-1185">Reference proteome</keyword>
<protein>
    <recommendedName>
        <fullName evidence="6">tRNA1(Val) (adenine(37)-N6)-methyltransferase</fullName>
        <ecNumber evidence="6">2.1.1.223</ecNumber>
    </recommendedName>
    <alternativeName>
        <fullName evidence="6">tRNA m6A37 methyltransferase</fullName>
    </alternativeName>
</protein>
<dbReference type="GO" id="GO:0008033">
    <property type="term" value="P:tRNA processing"/>
    <property type="evidence" value="ECO:0007669"/>
    <property type="project" value="UniProtKB-UniRule"/>
</dbReference>
<dbReference type="SUPFAM" id="SSF53335">
    <property type="entry name" value="S-adenosyl-L-methionine-dependent methyltransferases"/>
    <property type="match status" value="1"/>
</dbReference>
<sequence length="231" mass="25796">MANDYFKFKKFTVFQGKCAMKVGTDGTLLGAWADGGRRILDIGTGTGLIAIMMAQRFPDAQVTGIDIVPSAVEQARENVMASPFVDRITILEADVCQFEGQYDCIVSNPPFFEQSLTCPDNLRSQARHDTSLSYASLFKAVKSLLTEQGIFSLVVPYDYRNRVFEEAAMNGFFLHREWSVQTTPRKQPKRLLLTFALHSCESIDTGVGLIEDAPGLRSSWYADLTAPFYLH</sequence>
<keyword evidence="2 6" id="KW-0489">Methyltransferase</keyword>
<evidence type="ECO:0000313" key="9">
    <source>
        <dbReference type="Proteomes" id="UP000198779"/>
    </source>
</evidence>
<organism evidence="8 9">
    <name type="scientific">Prevotella communis</name>
    <dbReference type="NCBI Taxonomy" id="2913614"/>
    <lineage>
        <taxon>Bacteria</taxon>
        <taxon>Pseudomonadati</taxon>
        <taxon>Bacteroidota</taxon>
        <taxon>Bacteroidia</taxon>
        <taxon>Bacteroidales</taxon>
        <taxon>Prevotellaceae</taxon>
        <taxon>Prevotella</taxon>
    </lineage>
</organism>
<dbReference type="AlphaFoldDB" id="A0A1G7Z3A5"/>
<dbReference type="RefSeq" id="WP_091818620.1">
    <property type="nucleotide sequence ID" value="NZ_FNCQ01000015.1"/>
</dbReference>
<dbReference type="GO" id="GO:0016430">
    <property type="term" value="F:tRNA (adenine-N6)-methyltransferase activity"/>
    <property type="evidence" value="ECO:0007669"/>
    <property type="project" value="UniProtKB-UniRule"/>
</dbReference>
<reference evidence="9" key="1">
    <citation type="submission" date="2016-10" db="EMBL/GenBank/DDBJ databases">
        <authorList>
            <person name="Varghese N."/>
            <person name="Submissions S."/>
        </authorList>
    </citation>
    <scope>NUCLEOTIDE SEQUENCE [LARGE SCALE GENOMIC DNA]</scope>
    <source>
        <strain evidence="9">BP1-148</strain>
    </source>
</reference>
<evidence type="ECO:0000256" key="3">
    <source>
        <dbReference type="ARBA" id="ARBA00022679"/>
    </source>
</evidence>
<evidence type="ECO:0000256" key="2">
    <source>
        <dbReference type="ARBA" id="ARBA00022603"/>
    </source>
</evidence>
<dbReference type="PANTHER" id="PTHR47739:SF1">
    <property type="entry name" value="TRNA1(VAL) (ADENINE(37)-N6)-METHYLTRANSFERASE"/>
    <property type="match status" value="1"/>
</dbReference>
<proteinExistence type="inferred from homology"/>
<dbReference type="InterPro" id="IPR007848">
    <property type="entry name" value="Small_mtfrase_dom"/>
</dbReference>
<feature type="domain" description="Methyltransferase small" evidence="7">
    <location>
        <begin position="36"/>
        <end position="116"/>
    </location>
</feature>
<comment type="catalytic activity">
    <reaction evidence="6">
        <text>adenosine(37) in tRNA1(Val) + S-adenosyl-L-methionine = N(6)-methyladenosine(37) in tRNA1(Val) + S-adenosyl-L-homocysteine + H(+)</text>
        <dbReference type="Rhea" id="RHEA:43160"/>
        <dbReference type="Rhea" id="RHEA-COMP:10369"/>
        <dbReference type="Rhea" id="RHEA-COMP:10370"/>
        <dbReference type="ChEBI" id="CHEBI:15378"/>
        <dbReference type="ChEBI" id="CHEBI:57856"/>
        <dbReference type="ChEBI" id="CHEBI:59789"/>
        <dbReference type="ChEBI" id="CHEBI:74411"/>
        <dbReference type="ChEBI" id="CHEBI:74449"/>
        <dbReference type="EC" id="2.1.1.223"/>
    </reaction>
</comment>
<dbReference type="InterPro" id="IPR002052">
    <property type="entry name" value="DNA_methylase_N6_adenine_CS"/>
</dbReference>
<dbReference type="STRING" id="645274.SAMN04487901_11521"/>
<keyword evidence="3 6" id="KW-0808">Transferase</keyword>
<gene>
    <name evidence="8" type="ORF">SAMN04487901_11521</name>
</gene>
<keyword evidence="5 6" id="KW-0819">tRNA processing</keyword>
<dbReference type="InterPro" id="IPR050210">
    <property type="entry name" value="tRNA_Adenine-N(6)_MTase"/>
</dbReference>
<comment type="subcellular location">
    <subcellularLocation>
        <location evidence="6">Cytoplasm</location>
    </subcellularLocation>
</comment>
<dbReference type="GO" id="GO:0032259">
    <property type="term" value="P:methylation"/>
    <property type="evidence" value="ECO:0007669"/>
    <property type="project" value="UniProtKB-KW"/>
</dbReference>